<protein>
    <submittedName>
        <fullName evidence="7">ABC-2 family transporter protein</fullName>
    </submittedName>
</protein>
<keyword evidence="3 5" id="KW-1133">Transmembrane helix</keyword>
<comment type="subcellular location">
    <subcellularLocation>
        <location evidence="1">Membrane</location>
        <topology evidence="1">Multi-pass membrane protein</topology>
    </subcellularLocation>
</comment>
<feature type="transmembrane region" description="Helical" evidence="5">
    <location>
        <begin position="21"/>
        <end position="39"/>
    </location>
</feature>
<evidence type="ECO:0000256" key="3">
    <source>
        <dbReference type="ARBA" id="ARBA00022989"/>
    </source>
</evidence>
<dbReference type="AlphaFoldDB" id="A0A517Z2I7"/>
<proteinExistence type="predicted"/>
<feature type="transmembrane region" description="Helical" evidence="5">
    <location>
        <begin position="180"/>
        <end position="210"/>
    </location>
</feature>
<feature type="transmembrane region" description="Helical" evidence="5">
    <location>
        <begin position="513"/>
        <end position="533"/>
    </location>
</feature>
<organism evidence="7 8">
    <name type="scientific">Maioricimonas rarisocia</name>
    <dbReference type="NCBI Taxonomy" id="2528026"/>
    <lineage>
        <taxon>Bacteria</taxon>
        <taxon>Pseudomonadati</taxon>
        <taxon>Planctomycetota</taxon>
        <taxon>Planctomycetia</taxon>
        <taxon>Planctomycetales</taxon>
        <taxon>Planctomycetaceae</taxon>
        <taxon>Maioricimonas</taxon>
    </lineage>
</organism>
<feature type="transmembrane region" description="Helical" evidence="5">
    <location>
        <begin position="333"/>
        <end position="354"/>
    </location>
</feature>
<dbReference type="GO" id="GO:0016020">
    <property type="term" value="C:membrane"/>
    <property type="evidence" value="ECO:0007669"/>
    <property type="project" value="UniProtKB-SubCell"/>
</dbReference>
<evidence type="ECO:0000313" key="7">
    <source>
        <dbReference type="EMBL" id="QDU36659.1"/>
    </source>
</evidence>
<evidence type="ECO:0000256" key="4">
    <source>
        <dbReference type="ARBA" id="ARBA00023136"/>
    </source>
</evidence>
<dbReference type="PANTHER" id="PTHR43471:SF12">
    <property type="entry name" value="HYPOTHETICAL MEMBRANE PROTEIN, CONSERVED"/>
    <property type="match status" value="1"/>
</dbReference>
<dbReference type="KEGG" id="mri:Mal4_09470"/>
<dbReference type="Pfam" id="PF12698">
    <property type="entry name" value="ABC2_membrane_3"/>
    <property type="match status" value="1"/>
</dbReference>
<dbReference type="InterPro" id="IPR013525">
    <property type="entry name" value="ABC2_TM"/>
</dbReference>
<dbReference type="EMBL" id="CP036275">
    <property type="protein sequence ID" value="QDU36659.1"/>
    <property type="molecule type" value="Genomic_DNA"/>
</dbReference>
<feature type="transmembrane region" description="Helical" evidence="5">
    <location>
        <begin position="482"/>
        <end position="501"/>
    </location>
</feature>
<dbReference type="Proteomes" id="UP000320496">
    <property type="component" value="Chromosome"/>
</dbReference>
<feature type="domain" description="ABC-2 type transporter transmembrane" evidence="6">
    <location>
        <begin position="34"/>
        <end position="255"/>
    </location>
</feature>
<keyword evidence="8" id="KW-1185">Reference proteome</keyword>
<gene>
    <name evidence="7" type="ORF">Mal4_09470</name>
</gene>
<feature type="transmembrane region" description="Helical" evidence="5">
    <location>
        <begin position="539"/>
        <end position="559"/>
    </location>
</feature>
<accession>A0A517Z2I7</accession>
<keyword evidence="4 5" id="KW-0472">Membrane</keyword>
<name>A0A517Z2I7_9PLAN</name>
<dbReference type="PANTHER" id="PTHR43471">
    <property type="entry name" value="ABC TRANSPORTER PERMEASE"/>
    <property type="match status" value="1"/>
</dbReference>
<feature type="transmembrane region" description="Helical" evidence="5">
    <location>
        <begin position="59"/>
        <end position="81"/>
    </location>
</feature>
<sequence length="574" mass="62049">MLAGPIFSREALTAPRQLNHYLLRSGYIAALLVLIYTAAQATFGFREIRNAGDMAQFGTFVFDVLAFVQLSLAMAAALLFGSSNVAQEKDRRTLILLLMTDLRNHELVVGKLLAGLLAVLMLIGVSLPVFCLLRMMGGITLNQVLWIEVLCLTAALAAGAWGSLVAFWRDKTFQTLAISVLGLVIFIGVVEGAATLAASGTTAGRILGMLNPYRALLDLLHPLSRQPDAIVPTVAAWGSVLALLAISVSLSALTIYKVRLWNPSRFVFEQAKKKEEQAEVRKQARTVWNTPIIWREICTRAYGRKILLIKFAYLIMSALTLLAVAQADSEGMVLGMLGQSAFAFVGLSILSLLLTNAQAVTAFTSERDGQTLELLLVTEVTAPEFIYGKLGGILYNTKELIAVPLIFLGWFLAQGQLTLENTIYIGLGFVTLSLFAAMLGLHAGLTYDNSRTAIANSLGTMFFLFVGIFICMVLMIEARASYEMQLIPFLVFILGGALGLWASLTHKNPSSAFLLASAVLPFCTFYAIASYLLGATLGVALFVVVAYGFTTIAMLVPAVSEFDVALGRTTHGRG</sequence>
<evidence type="ECO:0000256" key="2">
    <source>
        <dbReference type="ARBA" id="ARBA00022692"/>
    </source>
</evidence>
<feature type="transmembrane region" description="Helical" evidence="5">
    <location>
        <begin position="400"/>
        <end position="417"/>
    </location>
</feature>
<evidence type="ECO:0000259" key="6">
    <source>
        <dbReference type="Pfam" id="PF12698"/>
    </source>
</evidence>
<feature type="transmembrane region" description="Helical" evidence="5">
    <location>
        <begin position="230"/>
        <end position="256"/>
    </location>
</feature>
<feature type="transmembrane region" description="Helical" evidence="5">
    <location>
        <begin position="307"/>
        <end position="327"/>
    </location>
</feature>
<evidence type="ECO:0000313" key="8">
    <source>
        <dbReference type="Proteomes" id="UP000320496"/>
    </source>
</evidence>
<feature type="transmembrane region" description="Helical" evidence="5">
    <location>
        <begin position="453"/>
        <end position="476"/>
    </location>
</feature>
<dbReference type="OrthoDB" id="229421at2"/>
<evidence type="ECO:0000256" key="1">
    <source>
        <dbReference type="ARBA" id="ARBA00004141"/>
    </source>
</evidence>
<evidence type="ECO:0000256" key="5">
    <source>
        <dbReference type="SAM" id="Phobius"/>
    </source>
</evidence>
<dbReference type="RefSeq" id="WP_145367297.1">
    <property type="nucleotide sequence ID" value="NZ_CP036275.1"/>
</dbReference>
<feature type="transmembrane region" description="Helical" evidence="5">
    <location>
        <begin position="143"/>
        <end position="168"/>
    </location>
</feature>
<feature type="transmembrane region" description="Helical" evidence="5">
    <location>
        <begin position="423"/>
        <end position="441"/>
    </location>
</feature>
<dbReference type="GO" id="GO:0140359">
    <property type="term" value="F:ABC-type transporter activity"/>
    <property type="evidence" value="ECO:0007669"/>
    <property type="project" value="InterPro"/>
</dbReference>
<feature type="transmembrane region" description="Helical" evidence="5">
    <location>
        <begin position="112"/>
        <end position="137"/>
    </location>
</feature>
<reference evidence="7 8" key="1">
    <citation type="submission" date="2019-02" db="EMBL/GenBank/DDBJ databases">
        <title>Deep-cultivation of Planctomycetes and their phenomic and genomic characterization uncovers novel biology.</title>
        <authorList>
            <person name="Wiegand S."/>
            <person name="Jogler M."/>
            <person name="Boedeker C."/>
            <person name="Pinto D."/>
            <person name="Vollmers J."/>
            <person name="Rivas-Marin E."/>
            <person name="Kohn T."/>
            <person name="Peeters S.H."/>
            <person name="Heuer A."/>
            <person name="Rast P."/>
            <person name="Oberbeckmann S."/>
            <person name="Bunk B."/>
            <person name="Jeske O."/>
            <person name="Meyerdierks A."/>
            <person name="Storesund J.E."/>
            <person name="Kallscheuer N."/>
            <person name="Luecker S."/>
            <person name="Lage O.M."/>
            <person name="Pohl T."/>
            <person name="Merkel B.J."/>
            <person name="Hornburger P."/>
            <person name="Mueller R.-W."/>
            <person name="Bruemmer F."/>
            <person name="Labrenz M."/>
            <person name="Spormann A.M."/>
            <person name="Op den Camp H."/>
            <person name="Overmann J."/>
            <person name="Amann R."/>
            <person name="Jetten M.S.M."/>
            <person name="Mascher T."/>
            <person name="Medema M.H."/>
            <person name="Devos D.P."/>
            <person name="Kaster A.-K."/>
            <person name="Ovreas L."/>
            <person name="Rohde M."/>
            <person name="Galperin M.Y."/>
            <person name="Jogler C."/>
        </authorList>
    </citation>
    <scope>NUCLEOTIDE SEQUENCE [LARGE SCALE GENOMIC DNA]</scope>
    <source>
        <strain evidence="7 8">Mal4</strain>
    </source>
</reference>
<keyword evidence="2 5" id="KW-0812">Transmembrane</keyword>